<reference evidence="2 3" key="1">
    <citation type="journal article" date="2011" name="Stand. Genomic Sci.">
        <title>Complete genome sequence of Desulfobulbus propionicus type strain (1pr3).</title>
        <authorList>
            <person name="Pagani I."/>
            <person name="Lapidus A."/>
            <person name="Nolan M."/>
            <person name="Lucas S."/>
            <person name="Hammon N."/>
            <person name="Deshpande S."/>
            <person name="Cheng J.F."/>
            <person name="Chertkov O."/>
            <person name="Davenport K."/>
            <person name="Tapia R."/>
            <person name="Han C."/>
            <person name="Goodwin L."/>
            <person name="Pitluck S."/>
            <person name="Liolios K."/>
            <person name="Mavromatis K."/>
            <person name="Ivanova N."/>
            <person name="Mikhailova N."/>
            <person name="Pati A."/>
            <person name="Chen A."/>
            <person name="Palaniappan K."/>
            <person name="Land M."/>
            <person name="Hauser L."/>
            <person name="Chang Y.J."/>
            <person name="Jeffries C.D."/>
            <person name="Detter J.C."/>
            <person name="Brambilla E."/>
            <person name="Kannan K.P."/>
            <person name="Djao O.D."/>
            <person name="Rohde M."/>
            <person name="Pukall R."/>
            <person name="Spring S."/>
            <person name="Goker M."/>
            <person name="Sikorski J."/>
            <person name="Woyke T."/>
            <person name="Bristow J."/>
            <person name="Eisen J.A."/>
            <person name="Markowitz V."/>
            <person name="Hugenholtz P."/>
            <person name="Kyrpides N.C."/>
            <person name="Klenk H.P."/>
        </authorList>
    </citation>
    <scope>NUCLEOTIDE SEQUENCE [LARGE SCALE GENOMIC DNA]</scope>
    <source>
        <strain evidence="3">ATCC 33891 / DSM 2032 / 1pr3</strain>
    </source>
</reference>
<dbReference type="GO" id="GO:0016757">
    <property type="term" value="F:glycosyltransferase activity"/>
    <property type="evidence" value="ECO:0007669"/>
    <property type="project" value="TreeGrafter"/>
</dbReference>
<dbReference type="GO" id="GO:0009103">
    <property type="term" value="P:lipopolysaccharide biosynthetic process"/>
    <property type="evidence" value="ECO:0007669"/>
    <property type="project" value="TreeGrafter"/>
</dbReference>
<accession>A0A7U3YJH1</accession>
<gene>
    <name evidence="2" type="ordered locus">Despr_0337</name>
</gene>
<dbReference type="PANTHER" id="PTHR46401:SF2">
    <property type="entry name" value="GLYCOSYLTRANSFERASE WBBK-RELATED"/>
    <property type="match status" value="1"/>
</dbReference>
<dbReference type="Gene3D" id="3.40.50.2000">
    <property type="entry name" value="Glycogen Phosphorylase B"/>
    <property type="match status" value="2"/>
</dbReference>
<dbReference type="EMBL" id="CP002364">
    <property type="protein sequence ID" value="ADW16519.1"/>
    <property type="molecule type" value="Genomic_DNA"/>
</dbReference>
<dbReference type="SUPFAM" id="SSF53756">
    <property type="entry name" value="UDP-Glycosyltransferase/glycogen phosphorylase"/>
    <property type="match status" value="1"/>
</dbReference>
<organism evidence="2 3">
    <name type="scientific">Desulfobulbus propionicus (strain ATCC 33891 / DSM 2032 / VKM B-1956 / 1pr3)</name>
    <dbReference type="NCBI Taxonomy" id="577650"/>
    <lineage>
        <taxon>Bacteria</taxon>
        <taxon>Pseudomonadati</taxon>
        <taxon>Thermodesulfobacteriota</taxon>
        <taxon>Desulfobulbia</taxon>
        <taxon>Desulfobulbales</taxon>
        <taxon>Desulfobulbaceae</taxon>
        <taxon>Desulfobulbus</taxon>
    </lineage>
</organism>
<keyword evidence="3" id="KW-1185">Reference proteome</keyword>
<evidence type="ECO:0008006" key="4">
    <source>
        <dbReference type="Google" id="ProtNLM"/>
    </source>
</evidence>
<protein>
    <recommendedName>
        <fullName evidence="4">Glycosyl transferase family 1 domain-containing protein</fullName>
    </recommendedName>
</protein>
<evidence type="ECO:0000313" key="3">
    <source>
        <dbReference type="Proteomes" id="UP000006365"/>
    </source>
</evidence>
<dbReference type="RefSeq" id="WP_015723066.1">
    <property type="nucleotide sequence ID" value="NC_014972.1"/>
</dbReference>
<dbReference type="Proteomes" id="UP000006365">
    <property type="component" value="Chromosome"/>
</dbReference>
<sequence length="336" mass="38166">MPSLPVAVDASAGKRVWISWNRQRRNIGLARSVNATLYMSELRLPRCFRLVAECFNSWMIILREKPDICFVMNPSIFASWWMARLKKVYGFVLVTDLHTVNIRLEGLDEKIFLYFFRKGLRGSDVVIVTNPLYRQEILPFNQQVVCIPDQLPRLLSGSVCAKGLVAEGKGQVPLLVVSSFAEDEPLDELVSLDNELSPFHLYITGNWKKRYKTPPTTRHITFLGYVADDVYDELLHTVDGIIVLTTVEGCLCCGAYEALAAEKPLILSSTRALQDFFEDGPIYTEHEPAALMAAIKQLGREKTERRQKMIALKANIQRKFDQSVAQLEELLCKSFC</sequence>
<dbReference type="KEGG" id="dpr:Despr_0337"/>
<dbReference type="AlphaFoldDB" id="A0A7U3YJH1"/>
<evidence type="ECO:0000256" key="1">
    <source>
        <dbReference type="ARBA" id="ARBA00022679"/>
    </source>
</evidence>
<name>A0A7U3YJH1_DESPD</name>
<dbReference type="PANTHER" id="PTHR46401">
    <property type="entry name" value="GLYCOSYLTRANSFERASE WBBK-RELATED"/>
    <property type="match status" value="1"/>
</dbReference>
<keyword evidence="1" id="KW-0808">Transferase</keyword>
<proteinExistence type="predicted"/>
<evidence type="ECO:0000313" key="2">
    <source>
        <dbReference type="EMBL" id="ADW16519.1"/>
    </source>
</evidence>
<dbReference type="Pfam" id="PF13692">
    <property type="entry name" value="Glyco_trans_1_4"/>
    <property type="match status" value="1"/>
</dbReference>